<evidence type="ECO:0000313" key="9">
    <source>
        <dbReference type="Proteomes" id="UP000694925"/>
    </source>
</evidence>
<dbReference type="PANTHER" id="PTHR35981">
    <property type="entry name" value="ION TRANSPORT PEPTIDE, ISOFORM C"/>
    <property type="match status" value="1"/>
</dbReference>
<accession>A0AAJ7IS22</accession>
<evidence type="ECO:0000256" key="5">
    <source>
        <dbReference type="ARBA" id="ARBA00022702"/>
    </source>
</evidence>
<feature type="disulfide bond" evidence="7">
    <location>
        <begin position="193"/>
        <end position="209"/>
    </location>
</feature>
<dbReference type="Gene3D" id="1.10.2010.10">
    <property type="entry name" value="Crustacean CHH/MIH/GIH neurohormone"/>
    <property type="match status" value="1"/>
</dbReference>
<dbReference type="Proteomes" id="UP000694925">
    <property type="component" value="Unplaced"/>
</dbReference>
<dbReference type="GO" id="GO:0005184">
    <property type="term" value="F:neuropeptide hormone activity"/>
    <property type="evidence" value="ECO:0007669"/>
    <property type="project" value="InterPro"/>
</dbReference>
<dbReference type="PRINTS" id="PR00548">
    <property type="entry name" value="HYPRGLYCEMC1"/>
</dbReference>
<comment type="similarity">
    <text evidence="2">Belongs to the arthropod CHH/MIH/GIH/VIH hormone family.</text>
</comment>
<reference evidence="10" key="1">
    <citation type="submission" date="2025-08" db="UniProtKB">
        <authorList>
            <consortium name="RefSeq"/>
        </authorList>
    </citation>
    <scope>IDENTIFICATION</scope>
    <source>
        <tissue evidence="10">Whole body</tissue>
    </source>
</reference>
<dbReference type="AlphaFoldDB" id="A0AAJ7IS22"/>
<evidence type="ECO:0000256" key="8">
    <source>
        <dbReference type="SAM" id="MobiDB-lite"/>
    </source>
</evidence>
<dbReference type="InterPro" id="IPR031098">
    <property type="entry name" value="Crust_neurohorm"/>
</dbReference>
<dbReference type="PANTHER" id="PTHR35981:SF2">
    <property type="entry name" value="ION TRANSPORT PEPTIDE, ISOFORM C"/>
    <property type="match status" value="1"/>
</dbReference>
<dbReference type="PRINTS" id="PR00550">
    <property type="entry name" value="HYPRGLYCEMIC"/>
</dbReference>
<dbReference type="InterPro" id="IPR035957">
    <property type="entry name" value="Crust_neurohorm_sf"/>
</dbReference>
<dbReference type="KEGG" id="ccal:108622362"/>
<evidence type="ECO:0000313" key="10">
    <source>
        <dbReference type="RefSeq" id="XP_017875688.1"/>
    </source>
</evidence>
<keyword evidence="6 7" id="KW-1015">Disulfide bond</keyword>
<keyword evidence="4" id="KW-0165">Cleavage on pair of basic residues</keyword>
<feature type="compositionally biased region" description="Low complexity" evidence="8">
    <location>
        <begin position="52"/>
        <end position="83"/>
    </location>
</feature>
<dbReference type="PROSITE" id="PS01250">
    <property type="entry name" value="CHH_MIH_GIH"/>
    <property type="match status" value="1"/>
</dbReference>
<dbReference type="GO" id="GO:0005576">
    <property type="term" value="C:extracellular region"/>
    <property type="evidence" value="ECO:0007669"/>
    <property type="project" value="UniProtKB-SubCell"/>
</dbReference>
<feature type="region of interest" description="Disordered" evidence="8">
    <location>
        <begin position="46"/>
        <end position="93"/>
    </location>
</feature>
<dbReference type="RefSeq" id="XP_017875688.1">
    <property type="nucleotide sequence ID" value="XM_018020199.2"/>
</dbReference>
<evidence type="ECO:0000256" key="7">
    <source>
        <dbReference type="PIRSR" id="PIRSR631098-51"/>
    </source>
</evidence>
<evidence type="ECO:0000256" key="4">
    <source>
        <dbReference type="ARBA" id="ARBA00022685"/>
    </source>
</evidence>
<dbReference type="Pfam" id="PF01147">
    <property type="entry name" value="Crust_neurohorm"/>
    <property type="match status" value="1"/>
</dbReference>
<dbReference type="InterPro" id="IPR001166">
    <property type="entry name" value="Hyperglycemic"/>
</dbReference>
<keyword evidence="9" id="KW-1185">Reference proteome</keyword>
<dbReference type="FunFam" id="1.10.2010.10:FF:000001">
    <property type="entry name" value="Ion transport peptide isoform C"/>
    <property type="match status" value="1"/>
</dbReference>
<feature type="disulfide bond" evidence="7">
    <location>
        <begin position="196"/>
        <end position="222"/>
    </location>
</feature>
<evidence type="ECO:0000256" key="6">
    <source>
        <dbReference type="ARBA" id="ARBA00023157"/>
    </source>
</evidence>
<dbReference type="InterPro" id="IPR018251">
    <property type="entry name" value="Crust_neurhormone_CS"/>
</dbReference>
<evidence type="ECO:0000256" key="1">
    <source>
        <dbReference type="ARBA" id="ARBA00004613"/>
    </source>
</evidence>
<dbReference type="GeneID" id="108622362"/>
<comment type="subcellular location">
    <subcellularLocation>
        <location evidence="1">Secreted</location>
    </subcellularLocation>
</comment>
<organism evidence="9 10">
    <name type="scientific">Ceratina calcarata</name>
    <dbReference type="NCBI Taxonomy" id="156304"/>
    <lineage>
        <taxon>Eukaryota</taxon>
        <taxon>Metazoa</taxon>
        <taxon>Ecdysozoa</taxon>
        <taxon>Arthropoda</taxon>
        <taxon>Hexapoda</taxon>
        <taxon>Insecta</taxon>
        <taxon>Pterygota</taxon>
        <taxon>Neoptera</taxon>
        <taxon>Endopterygota</taxon>
        <taxon>Hymenoptera</taxon>
        <taxon>Apocrita</taxon>
        <taxon>Aculeata</taxon>
        <taxon>Apoidea</taxon>
        <taxon>Anthophila</taxon>
        <taxon>Apidae</taxon>
        <taxon>Ceratina</taxon>
        <taxon>Zadontomerus</taxon>
    </lineage>
</organism>
<evidence type="ECO:0000256" key="3">
    <source>
        <dbReference type="ARBA" id="ARBA00022525"/>
    </source>
</evidence>
<gene>
    <name evidence="10" type="primary">LOC108622362</name>
</gene>
<dbReference type="CTD" id="37921"/>
<keyword evidence="5" id="KW-0372">Hormone</keyword>
<keyword evidence="3" id="KW-0964">Secreted</keyword>
<dbReference type="InterPro" id="IPR000346">
    <property type="entry name" value="Hyperglycemic1"/>
</dbReference>
<sequence>MGDNDRHRATRSRVNFAIRYTMHRQQRLRSSSSFSSLALPLSTSRSSIPTVSLSPATSMTMSTSGSTSLSPLSSSLTPSSSSQPSPPPPSSIFLPSSTTWSTPNLSSYSWSVQQTSCSRLSSLPNESSIVSIPCPRLVSVLAWSVTLLLVSSCIGLTDAGILNGHPLGKRSFIDIQCKGIYDKSIFARLDRICEDCYNLFREPQLHQLCRENCFTSLYFKGCLEVLLLQDETEKVQTWIKQLHGAEPGV</sequence>
<evidence type="ECO:0000256" key="2">
    <source>
        <dbReference type="ARBA" id="ARBA00005447"/>
    </source>
</evidence>
<name>A0AAJ7IS22_9HYME</name>
<proteinExistence type="inferred from homology"/>
<protein>
    <submittedName>
        <fullName evidence="10">Mucin-2 isoform X1</fullName>
    </submittedName>
</protein>
<dbReference type="GO" id="GO:0007623">
    <property type="term" value="P:circadian rhythm"/>
    <property type="evidence" value="ECO:0007669"/>
    <property type="project" value="TreeGrafter"/>
</dbReference>
<dbReference type="SUPFAM" id="SSF81778">
    <property type="entry name" value="Crustacean CHH/MIH/GIH neurohormone"/>
    <property type="match status" value="1"/>
</dbReference>
<feature type="disulfide bond" evidence="7">
    <location>
        <begin position="177"/>
        <end position="213"/>
    </location>
</feature>